<dbReference type="PANTHER" id="PTHR46601:SF1">
    <property type="entry name" value="ADF-H DOMAIN-CONTAINING PROTEIN"/>
    <property type="match status" value="1"/>
</dbReference>
<sequence length="128" mass="15202">MQLMMLHEVNFNKLCWNENSEYNNARLQSLDDILIILQCNPPSIECYLRQWGICGDEIKNLLSQILVENIIDEITYRRWAHTDRSQLETLVKPSQDFVEHYTKGLQKYQPHVFVTKMQSSSLKERKKS</sequence>
<dbReference type="EMBL" id="HG994590">
    <property type="protein sequence ID" value="CAF2801956.1"/>
    <property type="molecule type" value="Genomic_DNA"/>
</dbReference>
<dbReference type="PANTHER" id="PTHR46601">
    <property type="entry name" value="ULP_PROTEASE DOMAIN-CONTAINING PROTEIN"/>
    <property type="match status" value="1"/>
</dbReference>
<protein>
    <submittedName>
        <fullName evidence="1">(salmon louse) hypothetical protein</fullName>
    </submittedName>
</protein>
<dbReference type="AlphaFoldDB" id="A0A7R8CF29"/>
<reference evidence="1" key="1">
    <citation type="submission" date="2021-02" db="EMBL/GenBank/DDBJ databases">
        <authorList>
            <person name="Bekaert M."/>
        </authorList>
    </citation>
    <scope>NUCLEOTIDE SEQUENCE</scope>
    <source>
        <strain evidence="1">IoA-00</strain>
    </source>
</reference>
<evidence type="ECO:0000313" key="1">
    <source>
        <dbReference type="EMBL" id="CAF2801956.1"/>
    </source>
</evidence>
<proteinExistence type="predicted"/>
<organism evidence="1 2">
    <name type="scientific">Lepeophtheirus salmonis</name>
    <name type="common">Salmon louse</name>
    <name type="synonym">Caligus salmonis</name>
    <dbReference type="NCBI Taxonomy" id="72036"/>
    <lineage>
        <taxon>Eukaryota</taxon>
        <taxon>Metazoa</taxon>
        <taxon>Ecdysozoa</taxon>
        <taxon>Arthropoda</taxon>
        <taxon>Crustacea</taxon>
        <taxon>Multicrustacea</taxon>
        <taxon>Hexanauplia</taxon>
        <taxon>Copepoda</taxon>
        <taxon>Siphonostomatoida</taxon>
        <taxon>Caligidae</taxon>
        <taxon>Lepeophtheirus</taxon>
    </lineage>
</organism>
<accession>A0A7R8CF29</accession>
<name>A0A7R8CF29_LEPSM</name>
<gene>
    <name evidence="1" type="ORF">LSAA_2802</name>
</gene>
<evidence type="ECO:0000313" key="2">
    <source>
        <dbReference type="Proteomes" id="UP000675881"/>
    </source>
</evidence>
<dbReference type="Proteomes" id="UP000675881">
    <property type="component" value="Chromosome 11"/>
</dbReference>
<keyword evidence="2" id="KW-1185">Reference proteome</keyword>